<accession>A0ACB9QPN5</accession>
<name>A0ACB9QPN5_9MYRT</name>
<gene>
    <name evidence="1" type="ORF">MLD38_017316</name>
</gene>
<protein>
    <submittedName>
        <fullName evidence="1">Uncharacterized protein</fullName>
    </submittedName>
</protein>
<evidence type="ECO:0000313" key="2">
    <source>
        <dbReference type="Proteomes" id="UP001057402"/>
    </source>
</evidence>
<dbReference type="EMBL" id="CM042884">
    <property type="protein sequence ID" value="KAI4368802.1"/>
    <property type="molecule type" value="Genomic_DNA"/>
</dbReference>
<evidence type="ECO:0000313" key="1">
    <source>
        <dbReference type="EMBL" id="KAI4368802.1"/>
    </source>
</evidence>
<sequence length="104" mass="11664">MRLCGFGWPVPPTKALPGITSFDIKLKNVNRLCHTKSMVTANGKFSGSPVVAREGDRLLIGVTNHVHNNMSIHWHGIRQLRSGWDRWACIHHPVPHTDQAELPL</sequence>
<reference evidence="2" key="1">
    <citation type="journal article" date="2023" name="Front. Plant Sci.">
        <title>Chromosomal-level genome assembly of Melastoma candidum provides insights into trichome evolution.</title>
        <authorList>
            <person name="Zhong Y."/>
            <person name="Wu W."/>
            <person name="Sun C."/>
            <person name="Zou P."/>
            <person name="Liu Y."/>
            <person name="Dai S."/>
            <person name="Zhou R."/>
        </authorList>
    </citation>
    <scope>NUCLEOTIDE SEQUENCE [LARGE SCALE GENOMIC DNA]</scope>
</reference>
<organism evidence="1 2">
    <name type="scientific">Melastoma candidum</name>
    <dbReference type="NCBI Taxonomy" id="119954"/>
    <lineage>
        <taxon>Eukaryota</taxon>
        <taxon>Viridiplantae</taxon>
        <taxon>Streptophyta</taxon>
        <taxon>Embryophyta</taxon>
        <taxon>Tracheophyta</taxon>
        <taxon>Spermatophyta</taxon>
        <taxon>Magnoliopsida</taxon>
        <taxon>eudicotyledons</taxon>
        <taxon>Gunneridae</taxon>
        <taxon>Pentapetalae</taxon>
        <taxon>rosids</taxon>
        <taxon>malvids</taxon>
        <taxon>Myrtales</taxon>
        <taxon>Melastomataceae</taxon>
        <taxon>Melastomatoideae</taxon>
        <taxon>Melastomateae</taxon>
        <taxon>Melastoma</taxon>
    </lineage>
</organism>
<keyword evidence="2" id="KW-1185">Reference proteome</keyword>
<dbReference type="Proteomes" id="UP001057402">
    <property type="component" value="Chromosome 5"/>
</dbReference>
<proteinExistence type="predicted"/>
<comment type="caution">
    <text evidence="1">The sequence shown here is derived from an EMBL/GenBank/DDBJ whole genome shotgun (WGS) entry which is preliminary data.</text>
</comment>